<evidence type="ECO:0000313" key="3">
    <source>
        <dbReference type="Proteomes" id="UP000749740"/>
    </source>
</evidence>
<evidence type="ECO:0000256" key="1">
    <source>
        <dbReference type="SAM" id="SignalP"/>
    </source>
</evidence>
<protein>
    <recommendedName>
        <fullName evidence="4">DUF2946 domain-containing protein</fullName>
    </recommendedName>
</protein>
<organism evidence="2 3">
    <name type="scientific">Rhizobium lentis</name>
    <dbReference type="NCBI Taxonomy" id="1138194"/>
    <lineage>
        <taxon>Bacteria</taxon>
        <taxon>Pseudomonadati</taxon>
        <taxon>Pseudomonadota</taxon>
        <taxon>Alphaproteobacteria</taxon>
        <taxon>Hyphomicrobiales</taxon>
        <taxon>Rhizobiaceae</taxon>
        <taxon>Rhizobium/Agrobacterium group</taxon>
        <taxon>Rhizobium</taxon>
    </lineage>
</organism>
<evidence type="ECO:0000313" key="2">
    <source>
        <dbReference type="EMBL" id="MBX5023777.1"/>
    </source>
</evidence>
<proteinExistence type="predicted"/>
<evidence type="ECO:0008006" key="4">
    <source>
        <dbReference type="Google" id="ProtNLM"/>
    </source>
</evidence>
<dbReference type="RefSeq" id="WP_221104749.1">
    <property type="nucleotide sequence ID" value="NZ_JABDXY010000001.1"/>
</dbReference>
<feature type="signal peptide" evidence="1">
    <location>
        <begin position="1"/>
        <end position="35"/>
    </location>
</feature>
<gene>
    <name evidence="2" type="ORF">HJB63_14540</name>
</gene>
<comment type="caution">
    <text evidence="2">The sequence shown here is derived from an EMBL/GenBank/DDBJ whole genome shotgun (WGS) entry which is preliminary data.</text>
</comment>
<reference evidence="2" key="1">
    <citation type="submission" date="2020-04" db="EMBL/GenBank/DDBJ databases">
        <title>Global-level population genomics: horizontal gene transfer, symbiosis and evolution in Rhizobia.</title>
        <authorList>
            <person name="Gai Y."/>
        </authorList>
    </citation>
    <scope>NUCLEOTIDE SEQUENCE</scope>
    <source>
        <strain evidence="2">BLR57</strain>
    </source>
</reference>
<dbReference type="AlphaFoldDB" id="A0A9Q3MBV0"/>
<dbReference type="Proteomes" id="UP000749740">
    <property type="component" value="Unassembled WGS sequence"/>
</dbReference>
<dbReference type="EMBL" id="JABDYC010000003">
    <property type="protein sequence ID" value="MBX5023777.1"/>
    <property type="molecule type" value="Genomic_DNA"/>
</dbReference>
<accession>A0A9Q3MBV0</accession>
<keyword evidence="1" id="KW-0732">Signal</keyword>
<name>A0A9Q3MBV0_9HYPH</name>
<feature type="chain" id="PRO_5040219358" description="DUF2946 domain-containing protein" evidence="1">
    <location>
        <begin position="36"/>
        <end position="135"/>
    </location>
</feature>
<sequence>MLTRRAAHIEQWALRVLCAVALVFVGFAHQPPAAAADEFAPAGLVQYVLPDGTLPTLCVTATDTSGQNQHDKGHSQGCEACRIGASILLPAPTDIAGAIFFAAAVELPIRAEAFHRRLFPPNTGPRAPPPHPILI</sequence>